<evidence type="ECO:0000256" key="1">
    <source>
        <dbReference type="SAM" id="SignalP"/>
    </source>
</evidence>
<proteinExistence type="predicted"/>
<sequence>MAWWWVVVATTSPLWPSMGLLKALSVDPPMAYWTGGGHHQPPPGISQIRLHLQICILLFETILKDLSDIGLRQMIYGHEMILQTELMCCLVRFPRESGLEHDFKLGHEMILQTGLTYCLVRFAHELGLEYDLKVMKRCFKLDSRAVSSNLHLIKQLQKMIENDSVALVVAHHQAVDGQPLGQPTACWLPPTGQVESGRIGHIRPSDDWIRRSNGRIWLDWPYPTIGRWDLTIQLSDLVGLDISDHRTVGSDDPTVGCGRIGQIRPSDGRIQQSNRQIWSNMAYLSIEQSDPIIQRSNLIGSTISDHQIGAVWEMNLKG</sequence>
<dbReference type="Proteomes" id="UP000796880">
    <property type="component" value="Unassembled WGS sequence"/>
</dbReference>
<feature type="chain" id="PRO_5035421547" evidence="1">
    <location>
        <begin position="20"/>
        <end position="318"/>
    </location>
</feature>
<dbReference type="EMBL" id="VOIH02000006">
    <property type="protein sequence ID" value="KAF3444450.1"/>
    <property type="molecule type" value="Genomic_DNA"/>
</dbReference>
<keyword evidence="1" id="KW-0732">Signal</keyword>
<dbReference type="AlphaFoldDB" id="A0A8K0H2N7"/>
<evidence type="ECO:0000313" key="3">
    <source>
        <dbReference type="Proteomes" id="UP000796880"/>
    </source>
</evidence>
<feature type="signal peptide" evidence="1">
    <location>
        <begin position="1"/>
        <end position="19"/>
    </location>
</feature>
<keyword evidence="3" id="KW-1185">Reference proteome</keyword>
<gene>
    <name evidence="2" type="ORF">FNV43_RR14142</name>
</gene>
<organism evidence="2 3">
    <name type="scientific">Rhamnella rubrinervis</name>
    <dbReference type="NCBI Taxonomy" id="2594499"/>
    <lineage>
        <taxon>Eukaryota</taxon>
        <taxon>Viridiplantae</taxon>
        <taxon>Streptophyta</taxon>
        <taxon>Embryophyta</taxon>
        <taxon>Tracheophyta</taxon>
        <taxon>Spermatophyta</taxon>
        <taxon>Magnoliopsida</taxon>
        <taxon>eudicotyledons</taxon>
        <taxon>Gunneridae</taxon>
        <taxon>Pentapetalae</taxon>
        <taxon>rosids</taxon>
        <taxon>fabids</taxon>
        <taxon>Rosales</taxon>
        <taxon>Rhamnaceae</taxon>
        <taxon>rhamnoid group</taxon>
        <taxon>Rhamneae</taxon>
        <taxon>Rhamnella</taxon>
    </lineage>
</organism>
<protein>
    <submittedName>
        <fullName evidence="2">Uncharacterized protein</fullName>
    </submittedName>
</protein>
<accession>A0A8K0H2N7</accession>
<evidence type="ECO:0000313" key="2">
    <source>
        <dbReference type="EMBL" id="KAF3444450.1"/>
    </source>
</evidence>
<reference evidence="2" key="1">
    <citation type="submission" date="2020-03" db="EMBL/GenBank/DDBJ databases">
        <title>A high-quality chromosome-level genome assembly of a woody plant with both climbing and erect habits, Rhamnella rubrinervis.</title>
        <authorList>
            <person name="Lu Z."/>
            <person name="Yang Y."/>
            <person name="Zhu X."/>
            <person name="Sun Y."/>
        </authorList>
    </citation>
    <scope>NUCLEOTIDE SEQUENCE</scope>
    <source>
        <strain evidence="2">BYM</strain>
        <tissue evidence="2">Leaf</tissue>
    </source>
</reference>
<comment type="caution">
    <text evidence="2">The sequence shown here is derived from an EMBL/GenBank/DDBJ whole genome shotgun (WGS) entry which is preliminary data.</text>
</comment>
<name>A0A8K0H2N7_9ROSA</name>